<protein>
    <submittedName>
        <fullName evidence="1">Uncharacterized protein</fullName>
    </submittedName>
</protein>
<keyword evidence="2" id="KW-1185">Reference proteome</keyword>
<gene>
    <name evidence="1" type="ORF">C7212DRAFT_363088</name>
</gene>
<sequence length="102" mass="12005">MARLTSTAMTLGTCRLWSTLETCVRGWYSHDAKYDISTDQPNDPPNRITFRPASTIRYEYDTILRVSYNFRKADVETLCTFRTIIIYTTDGSMIDNTIRYRW</sequence>
<evidence type="ECO:0000313" key="1">
    <source>
        <dbReference type="EMBL" id="PWW78157.1"/>
    </source>
</evidence>
<name>A0A317SXF3_9PEZI</name>
<dbReference type="EMBL" id="PYWC01000017">
    <property type="protein sequence ID" value="PWW78157.1"/>
    <property type="molecule type" value="Genomic_DNA"/>
</dbReference>
<dbReference type="AlphaFoldDB" id="A0A317SXF3"/>
<comment type="caution">
    <text evidence="1">The sequence shown here is derived from an EMBL/GenBank/DDBJ whole genome shotgun (WGS) entry which is preliminary data.</text>
</comment>
<reference evidence="1 2" key="1">
    <citation type="submission" date="2018-03" db="EMBL/GenBank/DDBJ databases">
        <title>Genomes of Pezizomycetes fungi and the evolution of truffles.</title>
        <authorList>
            <person name="Murat C."/>
            <person name="Payen T."/>
            <person name="Noel B."/>
            <person name="Kuo A."/>
            <person name="Martin F.M."/>
        </authorList>
    </citation>
    <scope>NUCLEOTIDE SEQUENCE [LARGE SCALE GENOMIC DNA]</scope>
    <source>
        <strain evidence="1">091103-1</strain>
    </source>
</reference>
<organism evidence="1 2">
    <name type="scientific">Tuber magnatum</name>
    <name type="common">white Piedmont truffle</name>
    <dbReference type="NCBI Taxonomy" id="42249"/>
    <lineage>
        <taxon>Eukaryota</taxon>
        <taxon>Fungi</taxon>
        <taxon>Dikarya</taxon>
        <taxon>Ascomycota</taxon>
        <taxon>Pezizomycotina</taxon>
        <taxon>Pezizomycetes</taxon>
        <taxon>Pezizales</taxon>
        <taxon>Tuberaceae</taxon>
        <taxon>Tuber</taxon>
    </lineage>
</organism>
<evidence type="ECO:0000313" key="2">
    <source>
        <dbReference type="Proteomes" id="UP000246991"/>
    </source>
</evidence>
<accession>A0A317SXF3</accession>
<proteinExistence type="predicted"/>
<dbReference type="Proteomes" id="UP000246991">
    <property type="component" value="Unassembled WGS sequence"/>
</dbReference>